<evidence type="ECO:0000259" key="1">
    <source>
        <dbReference type="SMART" id="SM00960"/>
    </source>
</evidence>
<name>A0A2G9CDF4_9BURK</name>
<dbReference type="InterPro" id="IPR004942">
    <property type="entry name" value="Roadblock/LAMTOR2_dom"/>
</dbReference>
<dbReference type="Pfam" id="PF03259">
    <property type="entry name" value="Robl_LC7"/>
    <property type="match status" value="1"/>
</dbReference>
<sequence>MTPIEALSAAQSSQARSVLRALRGDHHAIEACALMTSDGRVVASVLGPDIDPDRFGAMCAALLALGGRAAREAQRGELQQLILEGQAGPVLLTRTGEHGVLAVAASPECPLGRLLIGARTAALAMAGLMGGPTGGAR</sequence>
<proteinExistence type="predicted"/>
<dbReference type="AlphaFoldDB" id="A0A2G9CDF4"/>
<gene>
    <name evidence="2" type="ORF">CS062_08650</name>
</gene>
<dbReference type="OrthoDB" id="8903298at2"/>
<dbReference type="EMBL" id="PEOG01000018">
    <property type="protein sequence ID" value="PIM53664.1"/>
    <property type="molecule type" value="Genomic_DNA"/>
</dbReference>
<dbReference type="RefSeq" id="WP_099861252.1">
    <property type="nucleotide sequence ID" value="NZ_PEOG01000018.1"/>
</dbReference>
<keyword evidence="3" id="KW-1185">Reference proteome</keyword>
<dbReference type="SMART" id="SM00960">
    <property type="entry name" value="Robl_LC7"/>
    <property type="match status" value="1"/>
</dbReference>
<feature type="domain" description="Roadblock/LAMTOR2" evidence="1">
    <location>
        <begin position="15"/>
        <end position="105"/>
    </location>
</feature>
<dbReference type="Gene3D" id="3.30.450.30">
    <property type="entry name" value="Dynein light chain 2a, cytoplasmic"/>
    <property type="match status" value="1"/>
</dbReference>
<evidence type="ECO:0000313" key="3">
    <source>
        <dbReference type="Proteomes" id="UP000231501"/>
    </source>
</evidence>
<organism evidence="2 3">
    <name type="scientific">Roseateles chitinivorans</name>
    <dbReference type="NCBI Taxonomy" id="2917965"/>
    <lineage>
        <taxon>Bacteria</taxon>
        <taxon>Pseudomonadati</taxon>
        <taxon>Pseudomonadota</taxon>
        <taxon>Betaproteobacteria</taxon>
        <taxon>Burkholderiales</taxon>
        <taxon>Sphaerotilaceae</taxon>
        <taxon>Roseateles</taxon>
    </lineage>
</organism>
<comment type="caution">
    <text evidence="2">The sequence shown here is derived from an EMBL/GenBank/DDBJ whole genome shotgun (WGS) entry which is preliminary data.</text>
</comment>
<evidence type="ECO:0000313" key="2">
    <source>
        <dbReference type="EMBL" id="PIM53664.1"/>
    </source>
</evidence>
<accession>A0A2G9CDF4</accession>
<dbReference type="Proteomes" id="UP000231501">
    <property type="component" value="Unassembled WGS sequence"/>
</dbReference>
<reference evidence="2 3" key="1">
    <citation type="submission" date="2017-11" db="EMBL/GenBank/DDBJ databases">
        <title>Draft genome sequence of Mitsuaria sp. HWN-4.</title>
        <authorList>
            <person name="Gundlapally S.R."/>
        </authorList>
    </citation>
    <scope>NUCLEOTIDE SEQUENCE [LARGE SCALE GENOMIC DNA]</scope>
    <source>
        <strain evidence="2 3">HWN-4</strain>
    </source>
</reference>
<protein>
    <recommendedName>
        <fullName evidence="1">Roadblock/LAMTOR2 domain-containing protein</fullName>
    </recommendedName>
</protein>
<dbReference type="SUPFAM" id="SSF103196">
    <property type="entry name" value="Roadblock/LC7 domain"/>
    <property type="match status" value="1"/>
</dbReference>